<accession>A0A8T4L8F7</accession>
<sequence>MARRTVAGLFRGRKPRALWGGAGKSARARYKTGRGNMQARSVRHSPRAKGVNVALAYRELMALEELEKTGVSPKKYDINGAGLSTTRPPSKRHVRALRAMRSGGTHWVVEHILGPIGRKRFRRLASELPGLKWEEEHEQRDWSKIFPRRGTPRWEHAKEWAGRIVEEATELKKELDENFTAFAIAIYELPDARRYREVKDNFWGTRTEEEERTRRINAITHHSRRHVGFLNGSLTVLIEEAGKWAASR</sequence>
<evidence type="ECO:0000313" key="2">
    <source>
        <dbReference type="Proteomes" id="UP000678237"/>
    </source>
</evidence>
<comment type="caution">
    <text evidence="1">The sequence shown here is derived from an EMBL/GenBank/DDBJ whole genome shotgun (WGS) entry which is preliminary data.</text>
</comment>
<name>A0A8T4L8F7_9ARCH</name>
<evidence type="ECO:0000313" key="1">
    <source>
        <dbReference type="EMBL" id="MBS3063538.1"/>
    </source>
</evidence>
<dbReference type="AlphaFoldDB" id="A0A8T4L8F7"/>
<organism evidence="1 2">
    <name type="scientific">Candidatus Iainarchaeum sp</name>
    <dbReference type="NCBI Taxonomy" id="3101447"/>
    <lineage>
        <taxon>Archaea</taxon>
        <taxon>Candidatus Iainarchaeota</taxon>
        <taxon>Candidatus Iainarchaeia</taxon>
        <taxon>Candidatus Iainarchaeales</taxon>
        <taxon>Candidatus Iainarchaeaceae</taxon>
        <taxon>Candidatus Iainarchaeum</taxon>
    </lineage>
</organism>
<reference evidence="1" key="1">
    <citation type="submission" date="2021-03" db="EMBL/GenBank/DDBJ databases">
        <authorList>
            <person name="Jaffe A."/>
        </authorList>
    </citation>
    <scope>NUCLEOTIDE SEQUENCE</scope>
    <source>
        <strain evidence="1">RIFCSPLOWO2_01_FULL_58_19</strain>
    </source>
</reference>
<gene>
    <name evidence="1" type="ORF">J4203_06780</name>
</gene>
<proteinExistence type="predicted"/>
<protein>
    <submittedName>
        <fullName evidence="1">Uncharacterized protein</fullName>
    </submittedName>
</protein>
<dbReference type="Proteomes" id="UP000678237">
    <property type="component" value="Unassembled WGS sequence"/>
</dbReference>
<dbReference type="EMBL" id="JAGVWE010000005">
    <property type="protein sequence ID" value="MBS3063538.1"/>
    <property type="molecule type" value="Genomic_DNA"/>
</dbReference>
<reference evidence="1" key="2">
    <citation type="submission" date="2021-05" db="EMBL/GenBank/DDBJ databases">
        <title>Protein family content uncovers lineage relationships and bacterial pathway maintenance mechanisms in DPANN archaea.</title>
        <authorList>
            <person name="Castelle C.J."/>
            <person name="Meheust R."/>
            <person name="Jaffe A.L."/>
            <person name="Seitz K."/>
            <person name="Gong X."/>
            <person name="Baker B.J."/>
            <person name="Banfield J.F."/>
        </authorList>
    </citation>
    <scope>NUCLEOTIDE SEQUENCE</scope>
    <source>
        <strain evidence="1">RIFCSPLOWO2_01_FULL_58_19</strain>
    </source>
</reference>